<reference evidence="2 3" key="1">
    <citation type="submission" date="2020-10" db="EMBL/GenBank/DDBJ databases">
        <title>Ca. Dormibacterota MAGs.</title>
        <authorList>
            <person name="Montgomery K."/>
        </authorList>
    </citation>
    <scope>NUCLEOTIDE SEQUENCE [LARGE SCALE GENOMIC DNA]</scope>
    <source>
        <strain evidence="2">Mitchell_Peninsula_5</strain>
    </source>
</reference>
<gene>
    <name evidence="2" type="ORF">JF887_01355</name>
</gene>
<evidence type="ECO:0000313" key="2">
    <source>
        <dbReference type="EMBL" id="MBJ7608065.1"/>
    </source>
</evidence>
<organism evidence="2 3">
    <name type="scientific">Candidatus Amunia macphersoniae</name>
    <dbReference type="NCBI Taxonomy" id="3127014"/>
    <lineage>
        <taxon>Bacteria</taxon>
        <taxon>Bacillati</taxon>
        <taxon>Candidatus Dormiibacterota</taxon>
        <taxon>Candidatus Dormibacteria</taxon>
        <taxon>Candidatus Aeolococcales</taxon>
        <taxon>Candidatus Aeolococcaceae</taxon>
        <taxon>Candidatus Amunia</taxon>
    </lineage>
</organism>
<protein>
    <recommendedName>
        <fullName evidence="4">SMP-30/Gluconolactonase/LRE-like region domain-containing protein</fullName>
    </recommendedName>
</protein>
<dbReference type="AlphaFoldDB" id="A0A934KLF6"/>
<evidence type="ECO:0008006" key="4">
    <source>
        <dbReference type="Google" id="ProtNLM"/>
    </source>
</evidence>
<proteinExistence type="predicted"/>
<comment type="caution">
    <text evidence="2">The sequence shown here is derived from an EMBL/GenBank/DDBJ whole genome shotgun (WGS) entry which is preliminary data.</text>
</comment>
<feature type="compositionally biased region" description="Basic residues" evidence="1">
    <location>
        <begin position="1"/>
        <end position="11"/>
    </location>
</feature>
<dbReference type="Proteomes" id="UP000614410">
    <property type="component" value="Unassembled WGS sequence"/>
</dbReference>
<sequence length="367" mass="36416">MPLLSHHRRRLPPSPDRRCGGALPVSRRRGRLRLVSMLLTGAAVSACGSPGSASPTPSAVRSSAGPSSTPAATASSTPSLPQVTLAGCGPPRDAHALQVVHTFAVSPDDIAVGDAGRLWVTAREANQLIGISASGGTDRAVTTQTVSGGPEGVASDGSTLLVAQQDRNAIAVVTPAPSSASHTLVSFPNPTSNAGIDGIAIDAAGHRLLVPDSPTGQLFAVSLAAPAPATTGPALPATAASAPSSPPQLLGSGLGRPVAAATDPAGNVYVASESTPGLSVISPSGAKRPLGHFTDLDEVVYHAGLLYVTELDHRDVLAVDPSSGASAAVSVNLPSPQGLAVTASGTLEIVDSITNTLYSMPACGVPG</sequence>
<feature type="region of interest" description="Disordered" evidence="1">
    <location>
        <begin position="46"/>
        <end position="84"/>
    </location>
</feature>
<dbReference type="EMBL" id="JAEKNN010000006">
    <property type="protein sequence ID" value="MBJ7608065.1"/>
    <property type="molecule type" value="Genomic_DNA"/>
</dbReference>
<dbReference type="Gene3D" id="2.120.10.30">
    <property type="entry name" value="TolB, C-terminal domain"/>
    <property type="match status" value="2"/>
</dbReference>
<dbReference type="PANTHER" id="PTHR47197:SF3">
    <property type="entry name" value="DIHYDRO-HEME D1 DEHYDROGENASE"/>
    <property type="match status" value="1"/>
</dbReference>
<evidence type="ECO:0000256" key="1">
    <source>
        <dbReference type="SAM" id="MobiDB-lite"/>
    </source>
</evidence>
<name>A0A934KLF6_9BACT</name>
<feature type="region of interest" description="Disordered" evidence="1">
    <location>
        <begin position="231"/>
        <end position="250"/>
    </location>
</feature>
<dbReference type="InterPro" id="IPR051200">
    <property type="entry name" value="Host-pathogen_enzymatic-act"/>
</dbReference>
<dbReference type="InterPro" id="IPR011042">
    <property type="entry name" value="6-blade_b-propeller_TolB-like"/>
</dbReference>
<dbReference type="SUPFAM" id="SSF101898">
    <property type="entry name" value="NHL repeat"/>
    <property type="match status" value="1"/>
</dbReference>
<feature type="region of interest" description="Disordered" evidence="1">
    <location>
        <begin position="1"/>
        <end position="23"/>
    </location>
</feature>
<dbReference type="PANTHER" id="PTHR47197">
    <property type="entry name" value="PROTEIN NIRF"/>
    <property type="match status" value="1"/>
</dbReference>
<evidence type="ECO:0000313" key="3">
    <source>
        <dbReference type="Proteomes" id="UP000614410"/>
    </source>
</evidence>
<accession>A0A934KLF6</accession>
<feature type="compositionally biased region" description="Low complexity" evidence="1">
    <location>
        <begin position="46"/>
        <end position="79"/>
    </location>
</feature>